<protein>
    <recommendedName>
        <fullName evidence="11">Transcription factor TFIIB cyclin-like domain-containing protein</fullName>
    </recommendedName>
</protein>
<dbReference type="EMBL" id="JADGJW010000365">
    <property type="protein sequence ID" value="KAJ3218764.1"/>
    <property type="molecule type" value="Genomic_DNA"/>
</dbReference>
<dbReference type="GO" id="GO:0001006">
    <property type="term" value="F:RNA polymerase III type 3 promoter sequence-specific DNA binding"/>
    <property type="evidence" value="ECO:0007669"/>
    <property type="project" value="TreeGrafter"/>
</dbReference>
<evidence type="ECO:0000313" key="9">
    <source>
        <dbReference type="EMBL" id="KAJ3218764.1"/>
    </source>
</evidence>
<evidence type="ECO:0000256" key="2">
    <source>
        <dbReference type="ARBA" id="ARBA00010857"/>
    </source>
</evidence>
<dbReference type="GO" id="GO:0070897">
    <property type="term" value="P:transcription preinitiation complex assembly"/>
    <property type="evidence" value="ECO:0007669"/>
    <property type="project" value="InterPro"/>
</dbReference>
<keyword evidence="7" id="KW-0804">Transcription</keyword>
<evidence type="ECO:0000256" key="1">
    <source>
        <dbReference type="ARBA" id="ARBA00004123"/>
    </source>
</evidence>
<dbReference type="GO" id="GO:0005634">
    <property type="term" value="C:nucleus"/>
    <property type="evidence" value="ECO:0007669"/>
    <property type="project" value="UniProtKB-SubCell"/>
</dbReference>
<evidence type="ECO:0000256" key="4">
    <source>
        <dbReference type="ARBA" id="ARBA00022771"/>
    </source>
</evidence>
<dbReference type="PANTHER" id="PTHR11618:SF4">
    <property type="entry name" value="TRANSCRIPTION FACTOR IIIB 90 KDA SUBUNIT"/>
    <property type="match status" value="1"/>
</dbReference>
<name>A0AAD5TZS2_9FUNG</name>
<dbReference type="GO" id="GO:0000126">
    <property type="term" value="C:transcription factor TFIIIB complex"/>
    <property type="evidence" value="ECO:0007669"/>
    <property type="project" value="TreeGrafter"/>
</dbReference>
<dbReference type="AlphaFoldDB" id="A0AAD5TZS2"/>
<dbReference type="PANTHER" id="PTHR11618">
    <property type="entry name" value="TRANSCRIPTION INITIATION FACTOR IIB-RELATED"/>
    <property type="match status" value="1"/>
</dbReference>
<evidence type="ECO:0000256" key="3">
    <source>
        <dbReference type="ARBA" id="ARBA00022723"/>
    </source>
</evidence>
<dbReference type="Gene3D" id="1.10.472.10">
    <property type="entry name" value="Cyclin-like"/>
    <property type="match status" value="2"/>
</dbReference>
<evidence type="ECO:0008006" key="11">
    <source>
        <dbReference type="Google" id="ProtNLM"/>
    </source>
</evidence>
<proteinExistence type="inferred from homology"/>
<comment type="similarity">
    <text evidence="2">Belongs to the TFIIB family.</text>
</comment>
<sequence>MEVLHQNKSLCCSSKLVSLDDETGMVCSTCGEVDKQISCMNQFSMDHTEKEFDFNYNLSTNLQVRNRTKTKVNLTVNKINKIRQIISQQMSIAGYHNLVDIEARAQELCENALMIEEKEKKIQKKNLEHLILCCIYISLRENFFTITLHRLATVLNLKKYIFSLGKIFFKLKKIFKLTLVSLNSAQFFNVIFLKLKIHDEFLTKKCSEILNLMQNCGLDLGRRPELIAAACFTFAFGVKLRSTPKAITFLKVAASVEVKIDAMRERYKEVMNIMFEIGSKIAWIKGEFKKSDVFKYYPYILYYSDNLNTRKTESAKKSQLPIDVFSKKNYSDENSSLDSSDEYSEDDLNVETSNDGALNINTDIFLPPSFVKSKNRNLELTAKIQRARKRIKLMQEFFTSEGEEFLNLDEMDTIVEDLILQGQSDETILNKNWKKLI</sequence>
<evidence type="ECO:0000256" key="6">
    <source>
        <dbReference type="ARBA" id="ARBA00023015"/>
    </source>
</evidence>
<comment type="caution">
    <text evidence="9">The sequence shown here is derived from an EMBL/GenBank/DDBJ whole genome shotgun (WGS) entry which is preliminary data.</text>
</comment>
<evidence type="ECO:0000313" key="10">
    <source>
        <dbReference type="Proteomes" id="UP001211065"/>
    </source>
</evidence>
<dbReference type="GO" id="GO:0008270">
    <property type="term" value="F:zinc ion binding"/>
    <property type="evidence" value="ECO:0007669"/>
    <property type="project" value="UniProtKB-KW"/>
</dbReference>
<keyword evidence="3" id="KW-0479">Metal-binding</keyword>
<keyword evidence="4" id="KW-0863">Zinc-finger</keyword>
<dbReference type="GO" id="GO:0000995">
    <property type="term" value="F:RNA polymerase III general transcription initiation factor activity"/>
    <property type="evidence" value="ECO:0007669"/>
    <property type="project" value="TreeGrafter"/>
</dbReference>
<organism evidence="9 10">
    <name type="scientific">Clydaea vesicula</name>
    <dbReference type="NCBI Taxonomy" id="447962"/>
    <lineage>
        <taxon>Eukaryota</taxon>
        <taxon>Fungi</taxon>
        <taxon>Fungi incertae sedis</taxon>
        <taxon>Chytridiomycota</taxon>
        <taxon>Chytridiomycota incertae sedis</taxon>
        <taxon>Chytridiomycetes</taxon>
        <taxon>Lobulomycetales</taxon>
        <taxon>Lobulomycetaceae</taxon>
        <taxon>Clydaea</taxon>
    </lineage>
</organism>
<keyword evidence="5" id="KW-0862">Zinc</keyword>
<keyword evidence="8" id="KW-0539">Nucleus</keyword>
<evidence type="ECO:0000256" key="7">
    <source>
        <dbReference type="ARBA" id="ARBA00023163"/>
    </source>
</evidence>
<gene>
    <name evidence="9" type="ORF">HK099_004929</name>
</gene>
<reference evidence="9" key="1">
    <citation type="submission" date="2020-05" db="EMBL/GenBank/DDBJ databases">
        <title>Phylogenomic resolution of chytrid fungi.</title>
        <authorList>
            <person name="Stajich J.E."/>
            <person name="Amses K."/>
            <person name="Simmons R."/>
            <person name="Seto K."/>
            <person name="Myers J."/>
            <person name="Bonds A."/>
            <person name="Quandt C.A."/>
            <person name="Barry K."/>
            <person name="Liu P."/>
            <person name="Grigoriev I."/>
            <person name="Longcore J.E."/>
            <person name="James T.Y."/>
        </authorList>
    </citation>
    <scope>NUCLEOTIDE SEQUENCE</scope>
    <source>
        <strain evidence="9">JEL0476</strain>
    </source>
</reference>
<dbReference type="Proteomes" id="UP001211065">
    <property type="component" value="Unassembled WGS sequence"/>
</dbReference>
<accession>A0AAD5TZS2</accession>
<dbReference type="GO" id="GO:0097550">
    <property type="term" value="C:transcription preinitiation complex"/>
    <property type="evidence" value="ECO:0007669"/>
    <property type="project" value="TreeGrafter"/>
</dbReference>
<keyword evidence="6" id="KW-0805">Transcription regulation</keyword>
<keyword evidence="10" id="KW-1185">Reference proteome</keyword>
<comment type="subcellular location">
    <subcellularLocation>
        <location evidence="1">Nucleus</location>
    </subcellularLocation>
</comment>
<evidence type="ECO:0000256" key="8">
    <source>
        <dbReference type="ARBA" id="ARBA00023242"/>
    </source>
</evidence>
<evidence type="ECO:0000256" key="5">
    <source>
        <dbReference type="ARBA" id="ARBA00022833"/>
    </source>
</evidence>
<dbReference type="InterPro" id="IPR000812">
    <property type="entry name" value="TFIIB"/>
</dbReference>